<sequence>MALPHSSQGLCARHNMSLEASRHRRKKTQAVDLLMRLKVPQQMMTYYTCTEDGNAFWADADLIEHLRKQHHAKFIRRPGRPGIMDGHGHICIAIEILQLPSVSISPKCFGYHCAQLASHKGPQLLPAHFVQRTKVIAARFRIVTRHGCFLGPVFKVEVETVFGKIHVTICLFNLWCD</sequence>
<reference evidence="1 2" key="1">
    <citation type="submission" date="2018-07" db="EMBL/GenBank/DDBJ databases">
        <title>Section-level genome sequencing of Aspergillus section Nigri to investigate inter- and intra-species variation.</title>
        <authorList>
            <consortium name="DOE Joint Genome Institute"/>
            <person name="Vesth T.C."/>
            <person name="Nybo J.L."/>
            <person name="Theobald S."/>
            <person name="Frisvad J.C."/>
            <person name="Larsen T.O."/>
            <person name="Nielsen K.F."/>
            <person name="Hoof J.B."/>
            <person name="Brandl J."/>
            <person name="Salamov A."/>
            <person name="Riley R."/>
            <person name="Gladden J.M."/>
            <person name="Phatale P."/>
            <person name="Nielsen M.T."/>
            <person name="Lyhne E.K."/>
            <person name="Kogle M.E."/>
            <person name="Strasser K."/>
            <person name="McDonnell E."/>
            <person name="Barry K."/>
            <person name="Clum A."/>
            <person name="Chen C."/>
            <person name="Nolan M."/>
            <person name="Sandor L."/>
            <person name="Kuo A."/>
            <person name="Lipzen A."/>
            <person name="Hainaut M."/>
            <person name="Drula E."/>
            <person name="Tsang A."/>
            <person name="Magnuson J.K."/>
            <person name="Henrissat B."/>
            <person name="Wiebenga A."/>
            <person name="Simmons B.A."/>
            <person name="Makela M.R."/>
            <person name="De vries R.P."/>
            <person name="Grigoriev I.V."/>
            <person name="Mortensen U.H."/>
            <person name="Baker S.E."/>
            <person name="Andersen M.R."/>
        </authorList>
    </citation>
    <scope>NUCLEOTIDE SEQUENCE [LARGE SCALE GENOMIC DNA]</scope>
    <source>
        <strain evidence="1 2">ATCC 13496</strain>
    </source>
</reference>
<gene>
    <name evidence="1" type="ORF">M747DRAFT_327007</name>
</gene>
<protein>
    <recommendedName>
        <fullName evidence="3">C2H2-type domain-containing protein</fullName>
    </recommendedName>
</protein>
<evidence type="ECO:0008006" key="3">
    <source>
        <dbReference type="Google" id="ProtNLM"/>
    </source>
</evidence>
<dbReference type="VEuPathDB" id="FungiDB:M747DRAFT_327007"/>
<dbReference type="Proteomes" id="UP000253845">
    <property type="component" value="Unassembled WGS sequence"/>
</dbReference>
<evidence type="ECO:0000313" key="1">
    <source>
        <dbReference type="EMBL" id="RDH14110.1"/>
    </source>
</evidence>
<organism evidence="1 2">
    <name type="scientific">Aspergillus niger ATCC 13496</name>
    <dbReference type="NCBI Taxonomy" id="1353008"/>
    <lineage>
        <taxon>Eukaryota</taxon>
        <taxon>Fungi</taxon>
        <taxon>Dikarya</taxon>
        <taxon>Ascomycota</taxon>
        <taxon>Pezizomycotina</taxon>
        <taxon>Eurotiomycetes</taxon>
        <taxon>Eurotiomycetidae</taxon>
        <taxon>Eurotiales</taxon>
        <taxon>Aspergillaceae</taxon>
        <taxon>Aspergillus</taxon>
        <taxon>Aspergillus subgen. Circumdati</taxon>
    </lineage>
</organism>
<evidence type="ECO:0000313" key="2">
    <source>
        <dbReference type="Proteomes" id="UP000253845"/>
    </source>
</evidence>
<accession>A0A370BJ53</accession>
<name>A0A370BJ53_ASPNG</name>
<proteinExistence type="predicted"/>
<dbReference type="AlphaFoldDB" id="A0A370BJ53"/>
<dbReference type="EMBL" id="KZ851981">
    <property type="protein sequence ID" value="RDH14110.1"/>
    <property type="molecule type" value="Genomic_DNA"/>
</dbReference>